<sequence length="57" mass="6267">MKIPPLKDMIENPSIKKAGPITHATVLMRKNGCRGRLSVCESLLASDIVFNILNEVC</sequence>
<gene>
    <name evidence="1" type="ORF">Scep_002865</name>
</gene>
<dbReference type="EMBL" id="JBBNAG010000001">
    <property type="protein sequence ID" value="KAK9167674.1"/>
    <property type="molecule type" value="Genomic_DNA"/>
</dbReference>
<accession>A0AAP0LFY6</accession>
<proteinExistence type="predicted"/>
<dbReference type="AlphaFoldDB" id="A0AAP0LFY6"/>
<comment type="caution">
    <text evidence="1">The sequence shown here is derived from an EMBL/GenBank/DDBJ whole genome shotgun (WGS) entry which is preliminary data.</text>
</comment>
<protein>
    <submittedName>
        <fullName evidence="1">Uncharacterized protein</fullName>
    </submittedName>
</protein>
<reference evidence="1 2" key="1">
    <citation type="submission" date="2024-01" db="EMBL/GenBank/DDBJ databases">
        <title>Genome assemblies of Stephania.</title>
        <authorList>
            <person name="Yang L."/>
        </authorList>
    </citation>
    <scope>NUCLEOTIDE SEQUENCE [LARGE SCALE GENOMIC DNA]</scope>
    <source>
        <strain evidence="1">JXDWG</strain>
        <tissue evidence="1">Leaf</tissue>
    </source>
</reference>
<name>A0AAP0LFY6_9MAGN</name>
<evidence type="ECO:0000313" key="1">
    <source>
        <dbReference type="EMBL" id="KAK9167674.1"/>
    </source>
</evidence>
<keyword evidence="2" id="KW-1185">Reference proteome</keyword>
<dbReference type="Proteomes" id="UP001419268">
    <property type="component" value="Unassembled WGS sequence"/>
</dbReference>
<organism evidence="1 2">
    <name type="scientific">Stephania cephalantha</name>
    <dbReference type="NCBI Taxonomy" id="152367"/>
    <lineage>
        <taxon>Eukaryota</taxon>
        <taxon>Viridiplantae</taxon>
        <taxon>Streptophyta</taxon>
        <taxon>Embryophyta</taxon>
        <taxon>Tracheophyta</taxon>
        <taxon>Spermatophyta</taxon>
        <taxon>Magnoliopsida</taxon>
        <taxon>Ranunculales</taxon>
        <taxon>Menispermaceae</taxon>
        <taxon>Menispermoideae</taxon>
        <taxon>Cissampelideae</taxon>
        <taxon>Stephania</taxon>
    </lineage>
</organism>
<evidence type="ECO:0000313" key="2">
    <source>
        <dbReference type="Proteomes" id="UP001419268"/>
    </source>
</evidence>